<dbReference type="Pfam" id="PF18962">
    <property type="entry name" value="Por_Secre_tail"/>
    <property type="match status" value="1"/>
</dbReference>
<dbReference type="InterPro" id="IPR015919">
    <property type="entry name" value="Cadherin-like_sf"/>
</dbReference>
<dbReference type="Proteomes" id="UP001476807">
    <property type="component" value="Unassembled WGS sequence"/>
</dbReference>
<comment type="caution">
    <text evidence="3">The sequence shown here is derived from an EMBL/GenBank/DDBJ whole genome shotgun (WGS) entry which is preliminary data.</text>
</comment>
<sequence>MVTTVADAKIDAATGIFSWTPTELHGPGTYTFKVKVSDGSLTDEEEFQIKVNEVNQAPLLATIGNYEVKLGSTLQFKLTASDADIPVQKLTYSANKLPTGAVLNASTGEFSWKPASGQEDSYKIIFKVSDGVAQTTQQTTITVTKQQVAAPTITYFQPAIGKVGQDVVIRGTNFVGVTAVYFNNVSASFTLVNSTHIMAKVPVGAKTGKVSVVAAGGKAVSSTNFTVLTENTFPPVINGFTPGRGGVGSKVVIKGLNLKNTTMVKFGSSVANYKVDVNGVITTYVPQVSVSLPASMYISVTTSAGTATSKEQFIVTSPYNKSKYNRVTTLNAPEKSIQEIEVYPNPIIDKATINLTLQESGNYRISLFDDMGKMVSVLEQGTAEAGKSRTLELDGSKLAKGLYLIRLEHKTGGSTIKVIIDK</sequence>
<name>A0ABV1RWJ3_9BACT</name>
<dbReference type="Pfam" id="PF01833">
    <property type="entry name" value="TIG"/>
    <property type="match status" value="2"/>
</dbReference>
<keyword evidence="4" id="KW-1185">Reference proteome</keyword>
<dbReference type="SUPFAM" id="SSF49313">
    <property type="entry name" value="Cadherin-like"/>
    <property type="match status" value="2"/>
</dbReference>
<dbReference type="Pfam" id="PF05345">
    <property type="entry name" value="He_PIG"/>
    <property type="match status" value="2"/>
</dbReference>
<dbReference type="EMBL" id="JBEOKT010000011">
    <property type="protein sequence ID" value="MER2998425.1"/>
    <property type="molecule type" value="Genomic_DNA"/>
</dbReference>
<dbReference type="InterPro" id="IPR026444">
    <property type="entry name" value="Secre_tail"/>
</dbReference>
<feature type="domain" description="IPT/TIG" evidence="1">
    <location>
        <begin position="235"/>
        <end position="313"/>
    </location>
</feature>
<reference evidence="3 4" key="1">
    <citation type="submission" date="2024-06" db="EMBL/GenBank/DDBJ databases">
        <title>Pontibacter populi HYL7-15.</title>
        <authorList>
            <person name="Kim M.K."/>
        </authorList>
    </citation>
    <scope>NUCLEOTIDE SEQUENCE [LARGE SCALE GENOMIC DNA]</scope>
    <source>
        <strain evidence="3 4">HYL7-15</strain>
    </source>
</reference>
<proteinExistence type="predicted"/>
<feature type="domain" description="Secretion system C-terminal sorting" evidence="2">
    <location>
        <begin position="342"/>
        <end position="420"/>
    </location>
</feature>
<accession>A0ABV1RWJ3</accession>
<dbReference type="InterPro" id="IPR013783">
    <property type="entry name" value="Ig-like_fold"/>
</dbReference>
<evidence type="ECO:0000313" key="3">
    <source>
        <dbReference type="EMBL" id="MER2998425.1"/>
    </source>
</evidence>
<dbReference type="NCBIfam" id="TIGR04183">
    <property type="entry name" value="Por_Secre_tail"/>
    <property type="match status" value="1"/>
</dbReference>
<dbReference type="InterPro" id="IPR014756">
    <property type="entry name" value="Ig_E-set"/>
</dbReference>
<dbReference type="SUPFAM" id="SSF81296">
    <property type="entry name" value="E set domains"/>
    <property type="match status" value="2"/>
</dbReference>
<protein>
    <submittedName>
        <fullName evidence="3">Ig domain-containing protein</fullName>
    </submittedName>
</protein>
<dbReference type="RefSeq" id="WP_350412879.1">
    <property type="nucleotide sequence ID" value="NZ_JBEOKT010000011.1"/>
</dbReference>
<evidence type="ECO:0000259" key="1">
    <source>
        <dbReference type="Pfam" id="PF01833"/>
    </source>
</evidence>
<dbReference type="InterPro" id="IPR002909">
    <property type="entry name" value="IPT_dom"/>
</dbReference>
<feature type="domain" description="IPT/TIG" evidence="1">
    <location>
        <begin position="151"/>
        <end position="226"/>
    </location>
</feature>
<evidence type="ECO:0000259" key="2">
    <source>
        <dbReference type="Pfam" id="PF18962"/>
    </source>
</evidence>
<dbReference type="Gene3D" id="2.60.40.10">
    <property type="entry name" value="Immunoglobulins"/>
    <property type="match status" value="4"/>
</dbReference>
<gene>
    <name evidence="3" type="ORF">ABS362_12790</name>
</gene>
<organism evidence="3 4">
    <name type="scientific">Pontibacter populi</name>
    <dbReference type="NCBI Taxonomy" id="890055"/>
    <lineage>
        <taxon>Bacteria</taxon>
        <taxon>Pseudomonadati</taxon>
        <taxon>Bacteroidota</taxon>
        <taxon>Cytophagia</taxon>
        <taxon>Cytophagales</taxon>
        <taxon>Hymenobacteraceae</taxon>
        <taxon>Pontibacter</taxon>
    </lineage>
</organism>
<evidence type="ECO:0000313" key="4">
    <source>
        <dbReference type="Proteomes" id="UP001476807"/>
    </source>
</evidence>